<evidence type="ECO:0000313" key="2">
    <source>
        <dbReference type="EMBL" id="CAL8135084.1"/>
    </source>
</evidence>
<accession>A0ABP1RTH0</accession>
<keyword evidence="3" id="KW-1185">Reference proteome</keyword>
<evidence type="ECO:0000313" key="3">
    <source>
        <dbReference type="Proteomes" id="UP001642540"/>
    </source>
</evidence>
<reference evidence="2 3" key="1">
    <citation type="submission" date="2024-08" db="EMBL/GenBank/DDBJ databases">
        <authorList>
            <person name="Cucini C."/>
            <person name="Frati F."/>
        </authorList>
    </citation>
    <scope>NUCLEOTIDE SEQUENCE [LARGE SCALE GENOMIC DNA]</scope>
</reference>
<sequence>MSSSCDKSAKRGSRGGSGPGYHHHPILDHQLKTLAFGYPMAASASQSKDGDSNSSWTKLFPIGKACGVNLQTPVFEFKEEDSRREYQVRLEVLVERETSHSQKSRSCDLKKEWSTVGYLSSSLTAIVTKSIGHNAGGECGDEEEYAMFVIGLCACETCSKKKVNTLEVEPMEVTMKLRYFKDLARNVLLSFFPGVTSAFKMKEEASRCRRRHFVYYSSFLPLSALNIYPFVGETGTSYVFQDRIEGEASRFMTKWTPSVVEITKIGGMKPLRYDKGMKMAKPDMVLVSSEVQSPVFEDKLILMQNAKGQSRVMRNLKERVKFELTENSLVTEVFIKCLYNGDVLQLLRSLDFEAIVGVLQLASQYQLMNMLGTVSTLLIQKLQSADVIQLSLLWRLYEVLDANSTIQVVVQLKEKFLRSNAVERLLQQIEGTKLSEHVQNTNAGRFLVKIDTKNVLQDLLQCQTINNVDHHEQ</sequence>
<comment type="caution">
    <text evidence="2">The sequence shown here is derived from an EMBL/GenBank/DDBJ whole genome shotgun (WGS) entry which is preliminary data.</text>
</comment>
<name>A0ABP1RTH0_9HEXA</name>
<gene>
    <name evidence="2" type="ORF">ODALV1_LOCUS25820</name>
</gene>
<organism evidence="2 3">
    <name type="scientific">Orchesella dallaii</name>
    <dbReference type="NCBI Taxonomy" id="48710"/>
    <lineage>
        <taxon>Eukaryota</taxon>
        <taxon>Metazoa</taxon>
        <taxon>Ecdysozoa</taxon>
        <taxon>Arthropoda</taxon>
        <taxon>Hexapoda</taxon>
        <taxon>Collembola</taxon>
        <taxon>Entomobryomorpha</taxon>
        <taxon>Entomobryoidea</taxon>
        <taxon>Orchesellidae</taxon>
        <taxon>Orchesellinae</taxon>
        <taxon>Orchesella</taxon>
    </lineage>
</organism>
<feature type="region of interest" description="Disordered" evidence="1">
    <location>
        <begin position="1"/>
        <end position="24"/>
    </location>
</feature>
<dbReference type="EMBL" id="CAXLJM020000107">
    <property type="protein sequence ID" value="CAL8135084.1"/>
    <property type="molecule type" value="Genomic_DNA"/>
</dbReference>
<dbReference type="Proteomes" id="UP001642540">
    <property type="component" value="Unassembled WGS sequence"/>
</dbReference>
<evidence type="ECO:0000256" key="1">
    <source>
        <dbReference type="SAM" id="MobiDB-lite"/>
    </source>
</evidence>
<proteinExistence type="predicted"/>
<protein>
    <submittedName>
        <fullName evidence="2">Uncharacterized protein</fullName>
    </submittedName>
</protein>